<dbReference type="InterPro" id="IPR042099">
    <property type="entry name" value="ANL_N_sf"/>
</dbReference>
<feature type="domain" description="AMP-dependent synthetase/ligase" evidence="2">
    <location>
        <begin position="283"/>
        <end position="390"/>
    </location>
</feature>
<dbReference type="PANTHER" id="PTHR43347">
    <property type="entry name" value="ACYL-COA SYNTHETASE"/>
    <property type="match status" value="1"/>
</dbReference>
<sequence length="599" mass="66168">MALHPQQKAQALSLQGPERFWLYQAAQLCWHKPPSAAISAYTKTLENGVTHPIWSWFPDGEVSTCFNCVDRHVHSGRGENNAIIWDSPVTGSKEIVTYQQLLEETETLAGVLREHGVRKGDVVLVYSKYFLSELHSPRKLTTTLVSMIPAAIFAILAISRLGAVHTVVFDETIIWQREQLTWTPLCPRGGELSWQELVADAKRRKRKAGPVSVRSDEPLYILFTSGTTGSPKGVVRDAGGHAVGMKFCMRYVFGISQPGDVVFAASDIGWVLGHCSDVGDDGKLKSLKAIFLAGERSEPSIVWLYESLLGKYCAEPARVVDNWWSTETGSPITGLALGSNSLLDFYGQQFSAPLPIKPGSAGKPMPGYSLRVVDDKGQEVPRGNQGNIVLDLPLGPTASTSLWRDDMRFYNSYMKRFMGKFFDTGDLGFVDENGYIYILSRSDDVINVAAHRLSSAAIEEVILAHPFVAECCVVGMPDPQKGHKPCVFLTLSQPPHLTGVIPYKQLKKELQTAVREHISPIASIGAIIQGQNIIPKTRSGKTMRRVLRDLVENAMRGGINDRLEVPATIEDYTTVTNARSKLGEYLELQRSKRTSRAKL</sequence>
<comment type="caution">
    <text evidence="5">The sequence shown here is derived from an EMBL/GenBank/DDBJ whole genome shotgun (WGS) entry which is preliminary data.</text>
</comment>
<dbReference type="InterPro" id="IPR025110">
    <property type="entry name" value="AMP-bd_C"/>
</dbReference>
<dbReference type="EMBL" id="JANPWZ010002018">
    <property type="protein sequence ID" value="KAJ3561729.1"/>
    <property type="molecule type" value="Genomic_DNA"/>
</dbReference>
<feature type="domain" description="AMP-dependent synthetase/ligase" evidence="2">
    <location>
        <begin position="192"/>
        <end position="276"/>
    </location>
</feature>
<dbReference type="Gene3D" id="3.40.50.12780">
    <property type="entry name" value="N-terminal domain of ligase-like"/>
    <property type="match status" value="2"/>
</dbReference>
<dbReference type="PANTHER" id="PTHR43347:SF3">
    <property type="entry name" value="ACYL-COA SYNTHETASE SHORT-CHAIN FAMILY MEMBER 3, MITOCHONDRIAL"/>
    <property type="match status" value="1"/>
</dbReference>
<dbReference type="VEuPathDB" id="FungiDB:F4678DRAFT_53035"/>
<dbReference type="Pfam" id="PF00501">
    <property type="entry name" value="AMP-binding"/>
    <property type="match status" value="2"/>
</dbReference>
<proteinExistence type="inferred from homology"/>
<dbReference type="AlphaFoldDB" id="A0A9W8N7X6"/>
<feature type="domain" description="AMP-binding enzyme C-terminal" evidence="3">
    <location>
        <begin position="458"/>
        <end position="541"/>
    </location>
</feature>
<evidence type="ECO:0000259" key="3">
    <source>
        <dbReference type="Pfam" id="PF13193"/>
    </source>
</evidence>
<dbReference type="Pfam" id="PF16177">
    <property type="entry name" value="ACAS_N"/>
    <property type="match status" value="1"/>
</dbReference>
<evidence type="ECO:0000256" key="1">
    <source>
        <dbReference type="ARBA" id="ARBA00006432"/>
    </source>
</evidence>
<gene>
    <name evidence="5" type="ORF">NPX13_g8831</name>
</gene>
<dbReference type="InterPro" id="IPR000873">
    <property type="entry name" value="AMP-dep_synth/lig_dom"/>
</dbReference>
<dbReference type="GO" id="GO:0050218">
    <property type="term" value="F:propionate-CoA ligase activity"/>
    <property type="evidence" value="ECO:0007669"/>
    <property type="project" value="TreeGrafter"/>
</dbReference>
<dbReference type="Gene3D" id="3.30.300.30">
    <property type="match status" value="1"/>
</dbReference>
<evidence type="ECO:0000313" key="5">
    <source>
        <dbReference type="EMBL" id="KAJ3561729.1"/>
    </source>
</evidence>
<dbReference type="SUPFAM" id="SSF56801">
    <property type="entry name" value="Acetyl-CoA synthetase-like"/>
    <property type="match status" value="1"/>
</dbReference>
<keyword evidence="6" id="KW-1185">Reference proteome</keyword>
<evidence type="ECO:0000259" key="2">
    <source>
        <dbReference type="Pfam" id="PF00501"/>
    </source>
</evidence>
<evidence type="ECO:0000259" key="4">
    <source>
        <dbReference type="Pfam" id="PF16177"/>
    </source>
</evidence>
<accession>A0A9W8N7X6</accession>
<organism evidence="5 6">
    <name type="scientific">Xylaria arbuscula</name>
    <dbReference type="NCBI Taxonomy" id="114810"/>
    <lineage>
        <taxon>Eukaryota</taxon>
        <taxon>Fungi</taxon>
        <taxon>Dikarya</taxon>
        <taxon>Ascomycota</taxon>
        <taxon>Pezizomycotina</taxon>
        <taxon>Sordariomycetes</taxon>
        <taxon>Xylariomycetidae</taxon>
        <taxon>Xylariales</taxon>
        <taxon>Xylariaceae</taxon>
        <taxon>Xylaria</taxon>
    </lineage>
</organism>
<dbReference type="InterPro" id="IPR020845">
    <property type="entry name" value="AMP-binding_CS"/>
</dbReference>
<evidence type="ECO:0000313" key="6">
    <source>
        <dbReference type="Proteomes" id="UP001148614"/>
    </source>
</evidence>
<reference evidence="5" key="1">
    <citation type="submission" date="2022-07" db="EMBL/GenBank/DDBJ databases">
        <title>Genome Sequence of Xylaria arbuscula.</title>
        <authorList>
            <person name="Buettner E."/>
        </authorList>
    </citation>
    <scope>NUCLEOTIDE SEQUENCE</scope>
    <source>
        <strain evidence="5">VT107</strain>
    </source>
</reference>
<name>A0A9W8N7X6_9PEZI</name>
<dbReference type="InterPro" id="IPR045851">
    <property type="entry name" value="AMP-bd_C_sf"/>
</dbReference>
<dbReference type="Pfam" id="PF13193">
    <property type="entry name" value="AMP-binding_C"/>
    <property type="match status" value="1"/>
</dbReference>
<dbReference type="InterPro" id="IPR032387">
    <property type="entry name" value="ACAS_N"/>
</dbReference>
<feature type="domain" description="Acetyl-coenzyme A synthetase N-terminal" evidence="4">
    <location>
        <begin position="8"/>
        <end position="68"/>
    </location>
</feature>
<dbReference type="Proteomes" id="UP001148614">
    <property type="component" value="Unassembled WGS sequence"/>
</dbReference>
<protein>
    <submittedName>
        <fullName evidence="5">Uncharacterized protein</fullName>
    </submittedName>
</protein>
<dbReference type="PROSITE" id="PS00455">
    <property type="entry name" value="AMP_BINDING"/>
    <property type="match status" value="1"/>
</dbReference>
<comment type="similarity">
    <text evidence="1">Belongs to the ATP-dependent AMP-binding enzyme family.</text>
</comment>